<gene>
    <name evidence="2" type="ORF">LCGC14_1291140</name>
</gene>
<name>A0A0F9KSH4_9ZZZZ</name>
<feature type="region of interest" description="Disordered" evidence="1">
    <location>
        <begin position="309"/>
        <end position="337"/>
    </location>
</feature>
<organism evidence="2">
    <name type="scientific">marine sediment metagenome</name>
    <dbReference type="NCBI Taxonomy" id="412755"/>
    <lineage>
        <taxon>unclassified sequences</taxon>
        <taxon>metagenomes</taxon>
        <taxon>ecological metagenomes</taxon>
    </lineage>
</organism>
<evidence type="ECO:0000313" key="2">
    <source>
        <dbReference type="EMBL" id="KKM85234.1"/>
    </source>
</evidence>
<accession>A0A0F9KSH4</accession>
<dbReference type="EMBL" id="LAZR01007443">
    <property type="protein sequence ID" value="KKM85234.1"/>
    <property type="molecule type" value="Genomic_DNA"/>
</dbReference>
<protein>
    <submittedName>
        <fullName evidence="2">Uncharacterized protein</fullName>
    </submittedName>
</protein>
<dbReference type="AlphaFoldDB" id="A0A0F9KSH4"/>
<evidence type="ECO:0000256" key="1">
    <source>
        <dbReference type="SAM" id="MobiDB-lite"/>
    </source>
</evidence>
<proteinExistence type="predicted"/>
<sequence>MTVLVPMEGPCPFCDSGIAVHQGLCITVATWKCGRVVVDGHLREICPLVTAAVAEATLDTKKVPEQSTEGDCPICGCERAYATTNSPSYAFWGCGRVVAGGILRDPCGEAGPCPDCGVSFALETGVQPIYLFWKCGRITVDNEESQACPNKAQKCTMTGSCPRCRAQIGSVHSWKPRIALWRCGRVVHDYELIHCCQEKSGEAEVDSAIVLTGDVEFEKELVRSGQSVCGGMFANQQAHDDWLHTSRTHEECAGCQHEMTMPAPCPGHAHGPISCSLFESGAVEAKCLCPELEVDDTCPAHGRIVSRSTTGKVPLSDLGNPTDGGSETERVDHEEDQGVEYHEEPFAKVAERLAAGAKHDLRERMARYAHDAWTGWMIWMFAKLEGPDAEKWMARWRRQITTGYEDLPDEEKISDQLEADKILEIAQVGIPVDSQSLRDSYDSQTGRDAAAGKVARFKNKKIKRIDEIEKRARFTAGECGHAIIDYDDVAWLITHARRGIQ</sequence>
<reference evidence="2" key="1">
    <citation type="journal article" date="2015" name="Nature">
        <title>Complex archaea that bridge the gap between prokaryotes and eukaryotes.</title>
        <authorList>
            <person name="Spang A."/>
            <person name="Saw J.H."/>
            <person name="Jorgensen S.L."/>
            <person name="Zaremba-Niedzwiedzka K."/>
            <person name="Martijn J."/>
            <person name="Lind A.E."/>
            <person name="van Eijk R."/>
            <person name="Schleper C."/>
            <person name="Guy L."/>
            <person name="Ettema T.J."/>
        </authorList>
    </citation>
    <scope>NUCLEOTIDE SEQUENCE</scope>
</reference>
<comment type="caution">
    <text evidence="2">The sequence shown here is derived from an EMBL/GenBank/DDBJ whole genome shotgun (WGS) entry which is preliminary data.</text>
</comment>